<sequence>MSWEFKMLRKRTMPELPPCYAPHKLSEYEMAPPLSLLSDSPEEPALDSDEIGSALTSGTSGSRRKRKADDGATEPNKARRSAPNDNAASGSKATGMHFARSATGVRGSSIKQKAIGRGTKLWHRRNALASKYPTYPAPSRADKEKEDRTVPAAVQSSIYAAERLCSSLTLSHALNAVVINEHIWLTWYERGGCIQSYGLDFINDLPYLMVILVILKYFDDVAWGECREVFSPPQDGKVEFTLGATTFSIDDCSKT</sequence>
<reference evidence="1" key="1">
    <citation type="journal article" date="2021" name="Environ. Microbiol.">
        <title>Gene family expansions and transcriptome signatures uncover fungal adaptations to wood decay.</title>
        <authorList>
            <person name="Hage H."/>
            <person name="Miyauchi S."/>
            <person name="Viragh M."/>
            <person name="Drula E."/>
            <person name="Min B."/>
            <person name="Chaduli D."/>
            <person name="Navarro D."/>
            <person name="Favel A."/>
            <person name="Norest M."/>
            <person name="Lesage-Meessen L."/>
            <person name="Balint B."/>
            <person name="Merenyi Z."/>
            <person name="de Eugenio L."/>
            <person name="Morin E."/>
            <person name="Martinez A.T."/>
            <person name="Baldrian P."/>
            <person name="Stursova M."/>
            <person name="Martinez M.J."/>
            <person name="Novotny C."/>
            <person name="Magnuson J.K."/>
            <person name="Spatafora J.W."/>
            <person name="Maurice S."/>
            <person name="Pangilinan J."/>
            <person name="Andreopoulos W."/>
            <person name="LaButti K."/>
            <person name="Hundley H."/>
            <person name="Na H."/>
            <person name="Kuo A."/>
            <person name="Barry K."/>
            <person name="Lipzen A."/>
            <person name="Henrissat B."/>
            <person name="Riley R."/>
            <person name="Ahrendt S."/>
            <person name="Nagy L.G."/>
            <person name="Grigoriev I.V."/>
            <person name="Martin F."/>
            <person name="Rosso M.N."/>
        </authorList>
    </citation>
    <scope>NUCLEOTIDE SEQUENCE</scope>
    <source>
        <strain evidence="1">CBS 384.51</strain>
    </source>
</reference>
<evidence type="ECO:0000313" key="1">
    <source>
        <dbReference type="EMBL" id="KAI0086096.1"/>
    </source>
</evidence>
<name>A0ACB8TVY6_9APHY</name>
<dbReference type="EMBL" id="MU274926">
    <property type="protein sequence ID" value="KAI0086096.1"/>
    <property type="molecule type" value="Genomic_DNA"/>
</dbReference>
<accession>A0ACB8TVY6</accession>
<comment type="caution">
    <text evidence="1">The sequence shown here is derived from an EMBL/GenBank/DDBJ whole genome shotgun (WGS) entry which is preliminary data.</text>
</comment>
<gene>
    <name evidence="1" type="ORF">BDY19DRAFT_1059213</name>
</gene>
<protein>
    <submittedName>
        <fullName evidence="1">Uncharacterized protein</fullName>
    </submittedName>
</protein>
<keyword evidence="2" id="KW-1185">Reference proteome</keyword>
<dbReference type="Proteomes" id="UP001055072">
    <property type="component" value="Unassembled WGS sequence"/>
</dbReference>
<organism evidence="1 2">
    <name type="scientific">Irpex rosettiformis</name>
    <dbReference type="NCBI Taxonomy" id="378272"/>
    <lineage>
        <taxon>Eukaryota</taxon>
        <taxon>Fungi</taxon>
        <taxon>Dikarya</taxon>
        <taxon>Basidiomycota</taxon>
        <taxon>Agaricomycotina</taxon>
        <taxon>Agaricomycetes</taxon>
        <taxon>Polyporales</taxon>
        <taxon>Irpicaceae</taxon>
        <taxon>Irpex</taxon>
    </lineage>
</organism>
<proteinExistence type="predicted"/>
<evidence type="ECO:0000313" key="2">
    <source>
        <dbReference type="Proteomes" id="UP001055072"/>
    </source>
</evidence>